<dbReference type="SMART" id="SM00830">
    <property type="entry name" value="CM_2"/>
    <property type="match status" value="1"/>
</dbReference>
<dbReference type="Pfam" id="PF01817">
    <property type="entry name" value="CM_2"/>
    <property type="match status" value="1"/>
</dbReference>
<accession>A0ABR7RM69</accession>
<feature type="domain" description="Chorismate mutase" evidence="3">
    <location>
        <begin position="40"/>
        <end position="130"/>
    </location>
</feature>
<reference evidence="4 5" key="1">
    <citation type="journal article" date="2013" name="Int. J. Syst. Evol. Microbiol.">
        <title>Roseomonas aerophila sp. nov., isolated from air.</title>
        <authorList>
            <person name="Kim S.J."/>
            <person name="Weon H.Y."/>
            <person name="Ahn J.H."/>
            <person name="Hong S.B."/>
            <person name="Seok S.J."/>
            <person name="Whang K.S."/>
            <person name="Kwon S.W."/>
        </authorList>
    </citation>
    <scope>NUCLEOTIDE SEQUENCE [LARGE SCALE GENOMIC DNA]</scope>
    <source>
        <strain evidence="4 5">NBRC 108923</strain>
    </source>
</reference>
<evidence type="ECO:0000256" key="1">
    <source>
        <dbReference type="ARBA" id="ARBA00012404"/>
    </source>
</evidence>
<dbReference type="InterPro" id="IPR036979">
    <property type="entry name" value="CM_dom_sf"/>
</dbReference>
<dbReference type="Proteomes" id="UP000626026">
    <property type="component" value="Unassembled WGS sequence"/>
</dbReference>
<dbReference type="EMBL" id="JACTVA010000015">
    <property type="protein sequence ID" value="MBC9207235.1"/>
    <property type="molecule type" value="Genomic_DNA"/>
</dbReference>
<dbReference type="SUPFAM" id="SSF48600">
    <property type="entry name" value="Chorismate mutase II"/>
    <property type="match status" value="1"/>
</dbReference>
<feature type="region of interest" description="Disordered" evidence="2">
    <location>
        <begin position="1"/>
        <end position="43"/>
    </location>
</feature>
<name>A0ABR7RM69_9PROT</name>
<evidence type="ECO:0000313" key="4">
    <source>
        <dbReference type="EMBL" id="MBC9207235.1"/>
    </source>
</evidence>
<dbReference type="InterPro" id="IPR036263">
    <property type="entry name" value="Chorismate_II_sf"/>
</dbReference>
<sequence length="313" mass="33389">MPDQTPTPPAPSPVMPPSPQNAAVEAVPTDQSPDQPPPALPQAGDLAALRGEIDRIDTAMHDLLMQRAGLSAHMAASRAKGTAPSFRPGREAAILRRLLARHAGPLPRGVVVRLWRDIISSSLAQQGPFNMAAPGTAEGVEAQLARGHFGLLTPLKLYPTPSRVLSAVASGEATVAIMPAPAEGEPMEAPWWVQMEAPRLQVVAGLPFLATREGAEPQAFVVAPIVPEPTGRDRTLLRLEPEAEHTRPRIAAAFAAIGLPTRWLLRRDLPNPMALAEVQGFLAPDDPRLASLPFQRIQILGAYAEPETEDLPA</sequence>
<protein>
    <recommendedName>
        <fullName evidence="1">chorismate mutase</fullName>
        <ecNumber evidence="1">5.4.99.5</ecNumber>
    </recommendedName>
</protein>
<feature type="compositionally biased region" description="Pro residues" evidence="2">
    <location>
        <begin position="1"/>
        <end position="19"/>
    </location>
</feature>
<evidence type="ECO:0000259" key="3">
    <source>
        <dbReference type="PROSITE" id="PS51168"/>
    </source>
</evidence>
<dbReference type="InterPro" id="IPR002701">
    <property type="entry name" value="CM_II_prokaryot"/>
</dbReference>
<proteinExistence type="predicted"/>
<dbReference type="Gene3D" id="1.20.59.10">
    <property type="entry name" value="Chorismate mutase"/>
    <property type="match status" value="1"/>
</dbReference>
<comment type="caution">
    <text evidence="4">The sequence shown here is derived from an EMBL/GenBank/DDBJ whole genome shotgun (WGS) entry which is preliminary data.</text>
</comment>
<gene>
    <name evidence="4" type="ORF">IBL26_10345</name>
</gene>
<organism evidence="4 5">
    <name type="scientific">Teichococcus aerophilus</name>
    <dbReference type="NCBI Taxonomy" id="1224513"/>
    <lineage>
        <taxon>Bacteria</taxon>
        <taxon>Pseudomonadati</taxon>
        <taxon>Pseudomonadota</taxon>
        <taxon>Alphaproteobacteria</taxon>
        <taxon>Acetobacterales</taxon>
        <taxon>Roseomonadaceae</taxon>
        <taxon>Roseomonas</taxon>
    </lineage>
</organism>
<dbReference type="EC" id="5.4.99.5" evidence="1"/>
<dbReference type="PROSITE" id="PS51168">
    <property type="entry name" value="CHORISMATE_MUT_2"/>
    <property type="match status" value="1"/>
</dbReference>
<keyword evidence="5" id="KW-1185">Reference proteome</keyword>
<evidence type="ECO:0000256" key="2">
    <source>
        <dbReference type="SAM" id="MobiDB-lite"/>
    </source>
</evidence>
<evidence type="ECO:0000313" key="5">
    <source>
        <dbReference type="Proteomes" id="UP000626026"/>
    </source>
</evidence>